<protein>
    <submittedName>
        <fullName evidence="5">DUF521 domain-containing protein</fullName>
    </submittedName>
</protein>
<dbReference type="RefSeq" id="WP_171323587.1">
    <property type="nucleotide sequence ID" value="NZ_JABFBC010000001.1"/>
</dbReference>
<evidence type="ECO:0000256" key="1">
    <source>
        <dbReference type="ARBA" id="ARBA00023004"/>
    </source>
</evidence>
<evidence type="ECO:0000259" key="4">
    <source>
        <dbReference type="Pfam" id="PF04412"/>
    </source>
</evidence>
<dbReference type="InterPro" id="IPR002840">
    <property type="entry name" value="PMDh-S-like_dom"/>
</dbReference>
<comment type="caution">
    <text evidence="5">The sequence shown here is derived from an EMBL/GenBank/DDBJ whole genome shotgun (WGS) entry which is preliminary data.</text>
</comment>
<dbReference type="PANTHER" id="PTHR36577">
    <property type="entry name" value="DUF521 DOMAIN PROTEIN (AFU_ORTHOLOGUE AFUA_6G00490)"/>
    <property type="match status" value="1"/>
</dbReference>
<accession>A0A849L1E2</accession>
<keyword evidence="6" id="KW-1185">Reference proteome</keyword>
<evidence type="ECO:0000259" key="3">
    <source>
        <dbReference type="Pfam" id="PF01989"/>
    </source>
</evidence>
<dbReference type="PANTHER" id="PTHR36577:SF3">
    <property type="entry name" value="DUF521 DOMAIN PROTEIN (AFU_ORTHOLOGUE AFUA_6G00490)"/>
    <property type="match status" value="1"/>
</dbReference>
<gene>
    <name evidence="5" type="ORF">HMH01_06610</name>
</gene>
<dbReference type="InterPro" id="IPR012047">
    <property type="entry name" value="AcnX"/>
</dbReference>
<evidence type="ECO:0000313" key="5">
    <source>
        <dbReference type="EMBL" id="NNU80106.1"/>
    </source>
</evidence>
<dbReference type="Gene3D" id="3.50.30.10">
    <property type="entry name" value="Phosphohistidine domain"/>
    <property type="match status" value="1"/>
</dbReference>
<feature type="domain" description="Phosphomevalonate dehydratase small subunit-like" evidence="3">
    <location>
        <begin position="22"/>
        <end position="97"/>
    </location>
</feature>
<dbReference type="Proteomes" id="UP000572377">
    <property type="component" value="Unassembled WGS sequence"/>
</dbReference>
<evidence type="ECO:0000256" key="2">
    <source>
        <dbReference type="ARBA" id="ARBA00023239"/>
    </source>
</evidence>
<name>A0A849L1E2_9RHOB</name>
<keyword evidence="2" id="KW-0456">Lyase</keyword>
<dbReference type="CDD" id="cd01356">
    <property type="entry name" value="AcnX_swivel"/>
    <property type="match status" value="1"/>
</dbReference>
<dbReference type="GO" id="GO:0016829">
    <property type="term" value="F:lyase activity"/>
    <property type="evidence" value="ECO:0007669"/>
    <property type="project" value="UniProtKB-KW"/>
</dbReference>
<dbReference type="InterPro" id="IPR007506">
    <property type="entry name" value="PMDh-L-like_dom"/>
</dbReference>
<dbReference type="Pfam" id="PF04412">
    <property type="entry name" value="AcnX"/>
    <property type="match status" value="1"/>
</dbReference>
<evidence type="ECO:0000313" key="6">
    <source>
        <dbReference type="Proteomes" id="UP000572377"/>
    </source>
</evidence>
<reference evidence="5 6" key="1">
    <citation type="submission" date="2020-05" db="EMBL/GenBank/DDBJ databases">
        <title>Gimesia benthica sp. nov., a novel planctomycete isolated from a deep-sea water sample of the Northwest Indian Ocean.</title>
        <authorList>
            <person name="Wang J."/>
            <person name="Ruan C."/>
            <person name="Song L."/>
            <person name="Zhu Y."/>
            <person name="Li A."/>
            <person name="Zheng X."/>
            <person name="Wang L."/>
            <person name="Lu Z."/>
            <person name="Huang Y."/>
            <person name="Du W."/>
            <person name="Zhou Y."/>
            <person name="Huang L."/>
            <person name="Dai X."/>
        </authorList>
    </citation>
    <scope>NUCLEOTIDE SEQUENCE [LARGE SCALE GENOMIC DNA]</scope>
    <source>
        <strain evidence="5 6">YYQ-30</strain>
    </source>
</reference>
<sequence>MTAQSVLPGQAEGQVLATGEGLSFWGGVDPATARVIDTHHPLHGASVAGKVLMMPTSRGSCTGSGVILDMALNGRAPAALIFAEAEDVLTLGAMVADRLFGRGFPVLRLSHAAFAQVARAERVRITADTLIADGTEIPLAPPAAAALDLTESDRAYLAGAHGRAAQLAMEILIAMAANQGAARLCDVTRVHIDGCIYASPANLRFAEEMAALGGRVVVPTTTNAISVDHENWRGQGVPDSFGGPASRLADAYVAMGAAPSFTCAPYLLENAPKPGEDIGWSESNAVIYANSVLGARTVKHPDFLDLFIALTGRAPHSGVYLPENRRPRRVIRVAAPAEVDDAFWPMLGWLVGQAAPDRVPLIAGCEGLSPTEDDLKALCAAFGTTSAAPMLHVAGHTPEAGLAPVEDADTAEVALADFRTLWAGFNEAPDAVDLVAIGSPHASAHECRMLADLLTGTRNPGTDVILTVGRATLAAMARDGTLARLMDFGVKVVPDLCWCSISEPVFPPTAKVVMTNSGKYAHYGPGLTGRRMRFGNLAQCAETARTGRAPENMPNWLA</sequence>
<feature type="domain" description="Phosphomevalonate dehydratase large subunit-like" evidence="4">
    <location>
        <begin position="148"/>
        <end position="541"/>
    </location>
</feature>
<dbReference type="PIRSF" id="PIRSF036630">
    <property type="entry name" value="UCP036630"/>
    <property type="match status" value="1"/>
</dbReference>
<dbReference type="AlphaFoldDB" id="A0A849L1E2"/>
<organism evidence="5 6">
    <name type="scientific">Halovulum dunhuangense</name>
    <dbReference type="NCBI Taxonomy" id="1505036"/>
    <lineage>
        <taxon>Bacteria</taxon>
        <taxon>Pseudomonadati</taxon>
        <taxon>Pseudomonadota</taxon>
        <taxon>Alphaproteobacteria</taxon>
        <taxon>Rhodobacterales</taxon>
        <taxon>Paracoccaceae</taxon>
        <taxon>Halovulum</taxon>
    </lineage>
</organism>
<proteinExistence type="predicted"/>
<dbReference type="Pfam" id="PF01989">
    <property type="entry name" value="AcnX_swivel_put"/>
    <property type="match status" value="1"/>
</dbReference>
<dbReference type="EMBL" id="JABFBC010000001">
    <property type="protein sequence ID" value="NNU80106.1"/>
    <property type="molecule type" value="Genomic_DNA"/>
</dbReference>
<dbReference type="CDD" id="cd01355">
    <property type="entry name" value="AcnX"/>
    <property type="match status" value="1"/>
</dbReference>
<dbReference type="SUPFAM" id="SSF52016">
    <property type="entry name" value="LeuD/IlvD-like"/>
    <property type="match status" value="1"/>
</dbReference>
<keyword evidence="1" id="KW-0408">Iron</keyword>